<dbReference type="Pfam" id="PF22275">
    <property type="entry name" value="DUF6957"/>
    <property type="match status" value="1"/>
</dbReference>
<evidence type="ECO:0000313" key="2">
    <source>
        <dbReference type="EMBL" id="MBV2132393.1"/>
    </source>
</evidence>
<reference evidence="2 3" key="1">
    <citation type="submission" date="2021-06" db="EMBL/GenBank/DDBJ databases">
        <title>Differences between aerobic and microaerobic xylene degrading microbial communities.</title>
        <authorList>
            <person name="Banerjee S."/>
            <person name="Tancsics A."/>
        </authorList>
    </citation>
    <scope>NUCLEOTIDE SEQUENCE [LARGE SCALE GENOMIC DNA]</scope>
    <source>
        <strain evidence="2 3">MAP12</strain>
    </source>
</reference>
<evidence type="ECO:0000259" key="1">
    <source>
        <dbReference type="Pfam" id="PF22275"/>
    </source>
</evidence>
<protein>
    <recommendedName>
        <fullName evidence="1">DUF6957 domain-containing protein</fullName>
    </recommendedName>
</protein>
<gene>
    <name evidence="2" type="ORF">KRX52_06200</name>
</gene>
<dbReference type="InterPro" id="IPR054232">
    <property type="entry name" value="DUF6957"/>
</dbReference>
<keyword evidence="3" id="KW-1185">Reference proteome</keyword>
<sequence>MQEPDDLSRMADFLYGNGVHLDGCELEEKAAMAEVRRRYPHKPFCLVRRWMLVDLLVAEQTLTGIQASGRLPLLVFAHEVVFDSAGRFAPGDWVRSSLCITCPEDGFFETGNTVYVLLGDGCTKQADYKLLFSIH</sequence>
<proteinExistence type="predicted"/>
<accession>A0ABS6MUB0</accession>
<name>A0ABS6MUB0_9GAMM</name>
<dbReference type="Proteomes" id="UP000813068">
    <property type="component" value="Unassembled WGS sequence"/>
</dbReference>
<comment type="caution">
    <text evidence="2">The sequence shown here is derived from an EMBL/GenBank/DDBJ whole genome shotgun (WGS) entry which is preliminary data.</text>
</comment>
<feature type="domain" description="DUF6957" evidence="1">
    <location>
        <begin position="23"/>
        <end position="131"/>
    </location>
</feature>
<evidence type="ECO:0000313" key="3">
    <source>
        <dbReference type="Proteomes" id="UP000813068"/>
    </source>
</evidence>
<dbReference type="EMBL" id="JAHRGL010000015">
    <property type="protein sequence ID" value="MBV2132393.1"/>
    <property type="molecule type" value="Genomic_DNA"/>
</dbReference>
<dbReference type="RefSeq" id="WP_217680500.1">
    <property type="nucleotide sequence ID" value="NZ_JAHRGL010000015.1"/>
</dbReference>
<organism evidence="2 3">
    <name type="scientific">Geopseudomonas aromaticivorans</name>
    <dbReference type="NCBI Taxonomy" id="2849492"/>
    <lineage>
        <taxon>Bacteria</taxon>
        <taxon>Pseudomonadati</taxon>
        <taxon>Pseudomonadota</taxon>
        <taxon>Gammaproteobacteria</taxon>
        <taxon>Pseudomonadales</taxon>
        <taxon>Pseudomonadaceae</taxon>
        <taxon>Geopseudomonas</taxon>
    </lineage>
</organism>